<dbReference type="GO" id="GO:0003700">
    <property type="term" value="F:DNA-binding transcription factor activity"/>
    <property type="evidence" value="ECO:0007669"/>
    <property type="project" value="TreeGrafter"/>
</dbReference>
<feature type="domain" description="HTH lacI-type" evidence="4">
    <location>
        <begin position="3"/>
        <end position="57"/>
    </location>
</feature>
<dbReference type="Gene3D" id="3.40.50.2300">
    <property type="match status" value="2"/>
</dbReference>
<accession>A0A1H3SC46</accession>
<dbReference type="GO" id="GO:0000976">
    <property type="term" value="F:transcription cis-regulatory region binding"/>
    <property type="evidence" value="ECO:0007669"/>
    <property type="project" value="TreeGrafter"/>
</dbReference>
<keyword evidence="6" id="KW-1185">Reference proteome</keyword>
<evidence type="ECO:0000256" key="1">
    <source>
        <dbReference type="ARBA" id="ARBA00023015"/>
    </source>
</evidence>
<reference evidence="5 6" key="1">
    <citation type="submission" date="2016-10" db="EMBL/GenBank/DDBJ databases">
        <authorList>
            <person name="de Groot N.N."/>
        </authorList>
    </citation>
    <scope>NUCLEOTIDE SEQUENCE [LARGE SCALE GENOMIC DNA]</scope>
    <source>
        <strain evidence="5 6">CPCC 202699</strain>
    </source>
</reference>
<evidence type="ECO:0000313" key="6">
    <source>
        <dbReference type="Proteomes" id="UP000199515"/>
    </source>
</evidence>
<dbReference type="SMART" id="SM00354">
    <property type="entry name" value="HTH_LACI"/>
    <property type="match status" value="1"/>
</dbReference>
<dbReference type="PANTHER" id="PTHR30146">
    <property type="entry name" value="LACI-RELATED TRANSCRIPTIONAL REPRESSOR"/>
    <property type="match status" value="1"/>
</dbReference>
<dbReference type="PROSITE" id="PS50932">
    <property type="entry name" value="HTH_LACI_2"/>
    <property type="match status" value="1"/>
</dbReference>
<protein>
    <submittedName>
        <fullName evidence="5">DNA-binding transcriptional regulator, LacI/PurR family</fullName>
    </submittedName>
</protein>
<sequence length="334" mass="34918">MSSSLDDVAQLAGVSPATVSRALRGLPSVAVTTRDRVRAAAAELGYVSSPSASSLASGRTATVGVVVPYLDRWYFSTVIAGAEKVLREAGMATLLYNIGDTAGRTRFFAELPLRKRVDAVLVLSLPLTEPETQALTGLDLPVVSVGQVAEGIPMVGIDDYAATRSAIRLLAQLGHRDIAFIGQLDPVPLGFPTPRARLRAYQDAMAEFELGEPMEADGHFTVSGGETAMTTLLTGAKRPTAVFAASDEMAFGALRGLRKTGLRVPEDVSVVGFDGHELTGLVDLTTVAQPVADQGATAARLLLDWLGDGTPPPSKTLLKTRLVLNGSTGPVPAA</sequence>
<dbReference type="SUPFAM" id="SSF53822">
    <property type="entry name" value="Periplasmic binding protein-like I"/>
    <property type="match status" value="1"/>
</dbReference>
<dbReference type="PANTHER" id="PTHR30146:SF109">
    <property type="entry name" value="HTH-TYPE TRANSCRIPTIONAL REGULATOR GALS"/>
    <property type="match status" value="1"/>
</dbReference>
<dbReference type="Proteomes" id="UP000199515">
    <property type="component" value="Unassembled WGS sequence"/>
</dbReference>
<evidence type="ECO:0000313" key="5">
    <source>
        <dbReference type="EMBL" id="SDZ35125.1"/>
    </source>
</evidence>
<dbReference type="InterPro" id="IPR000843">
    <property type="entry name" value="HTH_LacI"/>
</dbReference>
<dbReference type="CDD" id="cd06267">
    <property type="entry name" value="PBP1_LacI_sugar_binding-like"/>
    <property type="match status" value="1"/>
</dbReference>
<dbReference type="InterPro" id="IPR046335">
    <property type="entry name" value="LacI/GalR-like_sensor"/>
</dbReference>
<keyword evidence="2 5" id="KW-0238">DNA-binding</keyword>
<dbReference type="AlphaFoldDB" id="A0A1H3SC46"/>
<dbReference type="Pfam" id="PF00356">
    <property type="entry name" value="LacI"/>
    <property type="match status" value="1"/>
</dbReference>
<dbReference type="InterPro" id="IPR010982">
    <property type="entry name" value="Lambda_DNA-bd_dom_sf"/>
</dbReference>
<evidence type="ECO:0000256" key="2">
    <source>
        <dbReference type="ARBA" id="ARBA00023125"/>
    </source>
</evidence>
<dbReference type="SUPFAM" id="SSF47413">
    <property type="entry name" value="lambda repressor-like DNA-binding domains"/>
    <property type="match status" value="1"/>
</dbReference>
<proteinExistence type="predicted"/>
<keyword evidence="3" id="KW-0804">Transcription</keyword>
<dbReference type="RefSeq" id="WP_218134980.1">
    <property type="nucleotide sequence ID" value="NZ_FNON01000013.1"/>
</dbReference>
<organism evidence="5 6">
    <name type="scientific">Amycolatopsis xylanica</name>
    <dbReference type="NCBI Taxonomy" id="589385"/>
    <lineage>
        <taxon>Bacteria</taxon>
        <taxon>Bacillati</taxon>
        <taxon>Actinomycetota</taxon>
        <taxon>Actinomycetes</taxon>
        <taxon>Pseudonocardiales</taxon>
        <taxon>Pseudonocardiaceae</taxon>
        <taxon>Amycolatopsis</taxon>
    </lineage>
</organism>
<evidence type="ECO:0000259" key="4">
    <source>
        <dbReference type="PROSITE" id="PS50932"/>
    </source>
</evidence>
<dbReference type="PROSITE" id="PS00356">
    <property type="entry name" value="HTH_LACI_1"/>
    <property type="match status" value="1"/>
</dbReference>
<dbReference type="Pfam" id="PF13377">
    <property type="entry name" value="Peripla_BP_3"/>
    <property type="match status" value="1"/>
</dbReference>
<evidence type="ECO:0000256" key="3">
    <source>
        <dbReference type="ARBA" id="ARBA00023163"/>
    </source>
</evidence>
<name>A0A1H3SC46_9PSEU</name>
<dbReference type="STRING" id="589385.SAMN05421504_11389"/>
<dbReference type="CDD" id="cd01392">
    <property type="entry name" value="HTH_LacI"/>
    <property type="match status" value="1"/>
</dbReference>
<dbReference type="Gene3D" id="1.10.260.40">
    <property type="entry name" value="lambda repressor-like DNA-binding domains"/>
    <property type="match status" value="1"/>
</dbReference>
<dbReference type="InterPro" id="IPR028082">
    <property type="entry name" value="Peripla_BP_I"/>
</dbReference>
<dbReference type="EMBL" id="FNON01000013">
    <property type="protein sequence ID" value="SDZ35125.1"/>
    <property type="molecule type" value="Genomic_DNA"/>
</dbReference>
<keyword evidence="1" id="KW-0805">Transcription regulation</keyword>
<gene>
    <name evidence="5" type="ORF">SAMN05421504_11389</name>
</gene>